<keyword evidence="4" id="KW-1185">Reference proteome</keyword>
<gene>
    <name evidence="3" type="ORF">CYMTET_30892</name>
</gene>
<comment type="caution">
    <text evidence="3">The sequence shown here is derived from an EMBL/GenBank/DDBJ whole genome shotgun (WGS) entry which is preliminary data.</text>
</comment>
<name>A0AAE0FHW9_9CHLO</name>
<organism evidence="3 4">
    <name type="scientific">Cymbomonas tetramitiformis</name>
    <dbReference type="NCBI Taxonomy" id="36881"/>
    <lineage>
        <taxon>Eukaryota</taxon>
        <taxon>Viridiplantae</taxon>
        <taxon>Chlorophyta</taxon>
        <taxon>Pyramimonadophyceae</taxon>
        <taxon>Pyramimonadales</taxon>
        <taxon>Pyramimonadaceae</taxon>
        <taxon>Cymbomonas</taxon>
    </lineage>
</organism>
<proteinExistence type="predicted"/>
<evidence type="ECO:0000259" key="2">
    <source>
        <dbReference type="Pfam" id="PF14687"/>
    </source>
</evidence>
<dbReference type="InterPro" id="IPR028031">
    <property type="entry name" value="DUF4460"/>
</dbReference>
<feature type="domain" description="DUF4460" evidence="2">
    <location>
        <begin position="50"/>
        <end position="119"/>
    </location>
</feature>
<evidence type="ECO:0000313" key="4">
    <source>
        <dbReference type="Proteomes" id="UP001190700"/>
    </source>
</evidence>
<feature type="compositionally biased region" description="Basic and acidic residues" evidence="1">
    <location>
        <begin position="32"/>
        <end position="41"/>
    </location>
</feature>
<dbReference type="Pfam" id="PF14687">
    <property type="entry name" value="DUF4460"/>
    <property type="match status" value="1"/>
</dbReference>
<feature type="region of interest" description="Disordered" evidence="1">
    <location>
        <begin position="169"/>
        <end position="205"/>
    </location>
</feature>
<dbReference type="EMBL" id="LGRX02018132">
    <property type="protein sequence ID" value="KAK3260137.1"/>
    <property type="molecule type" value="Genomic_DNA"/>
</dbReference>
<reference evidence="3 4" key="1">
    <citation type="journal article" date="2015" name="Genome Biol. Evol.">
        <title>Comparative Genomics of a Bacterivorous Green Alga Reveals Evolutionary Causalities and Consequences of Phago-Mixotrophic Mode of Nutrition.</title>
        <authorList>
            <person name="Burns J.A."/>
            <person name="Paasch A."/>
            <person name="Narechania A."/>
            <person name="Kim E."/>
        </authorList>
    </citation>
    <scope>NUCLEOTIDE SEQUENCE [LARGE SCALE GENOMIC DNA]</scope>
    <source>
        <strain evidence="3 4">PLY_AMNH</strain>
    </source>
</reference>
<feature type="region of interest" description="Disordered" evidence="1">
    <location>
        <begin position="25"/>
        <end position="50"/>
    </location>
</feature>
<protein>
    <recommendedName>
        <fullName evidence="2">DUF4460 domain-containing protein</fullName>
    </recommendedName>
</protein>
<dbReference type="Proteomes" id="UP001190700">
    <property type="component" value="Unassembled WGS sequence"/>
</dbReference>
<sequence length="313" mass="34841">MSFFAFRNRAQLLVPQLSRWAAFSRASKRGSKRGDRGDKKQNFVPGMGSSEAPRLREVMRELQKQVHPDKFTMHPEAQAVNQESLSVLQGFLSSVKKLQGEYPPAGVHRLKFHIRGRNDELRQVGTVLKTTGGDCRKLVEVSLSGLFTHCGLSPIFRWDPGYWEMSEVDDGLLKPDPSESASYSPPPTSSPPSPPPQSSQPGEGTCWAAVEQSRILVWAACHIPVWAACRVPAVAAVPWLIGQGDGQVEIITNDVLPEFEGRGWEISEAATRIWQGERDEASLKKGLNNASQLAIDRLLYHTRAFEEQENEEQ</sequence>
<evidence type="ECO:0000313" key="3">
    <source>
        <dbReference type="EMBL" id="KAK3260137.1"/>
    </source>
</evidence>
<feature type="compositionally biased region" description="Pro residues" evidence="1">
    <location>
        <begin position="184"/>
        <end position="198"/>
    </location>
</feature>
<accession>A0AAE0FHW9</accession>
<dbReference type="AlphaFoldDB" id="A0AAE0FHW9"/>
<evidence type="ECO:0000256" key="1">
    <source>
        <dbReference type="SAM" id="MobiDB-lite"/>
    </source>
</evidence>